<feature type="domain" description="HIT" evidence="14">
    <location>
        <begin position="216"/>
        <end position="328"/>
    </location>
</feature>
<dbReference type="Gene3D" id="3.30.428.10">
    <property type="entry name" value="HIT-like"/>
    <property type="match status" value="2"/>
</dbReference>
<dbReference type="InterPro" id="IPR053177">
    <property type="entry name" value="ADP-glucose_phosphorylase"/>
</dbReference>
<evidence type="ECO:0000313" key="15">
    <source>
        <dbReference type="EMBL" id="QUL98448.1"/>
    </source>
</evidence>
<dbReference type="EMBL" id="CP062796">
    <property type="protein sequence ID" value="QUL98448.1"/>
    <property type="molecule type" value="Genomic_DNA"/>
</dbReference>
<feature type="binding site" evidence="10">
    <location>
        <position position="183"/>
    </location>
    <ligand>
        <name>Zn(2+)</name>
        <dbReference type="ChEBI" id="CHEBI:29105"/>
    </ligand>
</feature>
<keyword evidence="11" id="KW-0408">Iron</keyword>
<gene>
    <name evidence="15" type="primary">galT</name>
    <name evidence="15" type="ORF">IMF26_10640</name>
</gene>
<name>A0AAT9LE87_9FIRM</name>
<keyword evidence="7" id="KW-0119">Carbohydrate metabolism</keyword>
<accession>A0AAT9LE87</accession>
<dbReference type="PIRSF" id="PIRSF000808">
    <property type="entry name" value="GalT"/>
    <property type="match status" value="1"/>
</dbReference>
<keyword evidence="2" id="KW-0808">Transferase</keyword>
<keyword evidence="3 15" id="KW-0548">Nucleotidyltransferase</keyword>
<feature type="compositionally biased region" description="Basic and acidic residues" evidence="13">
    <location>
        <begin position="24"/>
        <end position="43"/>
    </location>
</feature>
<comment type="cofactor">
    <cofactor evidence="11">
        <name>Fe cation</name>
        <dbReference type="ChEBI" id="CHEBI:24875"/>
    </cofactor>
    <text evidence="11">Binds 1 Fe cation per subunit.</text>
</comment>
<evidence type="ECO:0000256" key="3">
    <source>
        <dbReference type="ARBA" id="ARBA00022695"/>
    </source>
</evidence>
<feature type="region of interest" description="Disordered" evidence="13">
    <location>
        <begin position="24"/>
        <end position="49"/>
    </location>
</feature>
<dbReference type="InterPro" id="IPR001937">
    <property type="entry name" value="GalP_UDPtransf1"/>
</dbReference>
<evidence type="ECO:0000256" key="1">
    <source>
        <dbReference type="ARBA" id="ARBA00010951"/>
    </source>
</evidence>
<keyword evidence="6" id="KW-0299">Galactose metabolism</keyword>
<dbReference type="Pfam" id="PF01087">
    <property type="entry name" value="GalP_UDP_transf"/>
    <property type="match status" value="1"/>
</dbReference>
<feature type="binding site" evidence="10">
    <location>
        <position position="44"/>
    </location>
    <ligand>
        <name>Zn(2+)</name>
        <dbReference type="ChEBI" id="CHEBI:29105"/>
    </ligand>
</feature>
<dbReference type="GO" id="GO:0006012">
    <property type="term" value="P:galactose metabolic process"/>
    <property type="evidence" value="ECO:0007669"/>
    <property type="project" value="UniProtKB-UniRule"/>
</dbReference>
<keyword evidence="4 10" id="KW-0479">Metal-binding</keyword>
<reference evidence="15" key="1">
    <citation type="submission" date="2020-10" db="EMBL/GenBank/DDBJ databases">
        <authorList>
            <person name="Kadnikov V."/>
            <person name="Beletsky A.V."/>
            <person name="Mardanov A.V."/>
            <person name="Karnachuk O.V."/>
            <person name="Ravin N.V."/>
        </authorList>
    </citation>
    <scope>NUCLEOTIDE SEQUENCE</scope>
    <source>
        <strain evidence="15">Bu02</strain>
    </source>
</reference>
<evidence type="ECO:0000256" key="6">
    <source>
        <dbReference type="ARBA" id="ARBA00023144"/>
    </source>
</evidence>
<evidence type="ECO:0000256" key="12">
    <source>
        <dbReference type="PROSITE-ProRule" id="PRU00464"/>
    </source>
</evidence>
<evidence type="ECO:0000256" key="7">
    <source>
        <dbReference type="ARBA" id="ARBA00023277"/>
    </source>
</evidence>
<evidence type="ECO:0000256" key="13">
    <source>
        <dbReference type="SAM" id="MobiDB-lite"/>
    </source>
</evidence>
<evidence type="ECO:0000256" key="2">
    <source>
        <dbReference type="ARBA" id="ARBA00022679"/>
    </source>
</evidence>
<sequence>MPELRYDILSGSFSIIATERAKRPSDFKSAQRESPRLPERDPHCPFCPGNERMTPPEVYALRKEGYRDGPGWVVRVVPNKFPALVPKETLSETELEAVDSGLGHLPENDDASMYWEVPAVGAHEVVIESPRHDATLGTHDISQMSTVLNTLRERSLVLYDQKDVKYVQVFRNWGERGGASLVHPHFQIIGLPVFPNSVAGEMARHKEYEAKTGRCLLCDLIEREAEKDLRVVSKNEHFIVLCPFASRYSFETMIVPRKHLPSFFDAGAEDMRELANVIVRQFSKYEELFSSLSYNAILHSAPPARGRKQATYHWHIHIYPRLNVEAGLELGTGVYINPTPPEFATQQFAGKGAERDA</sequence>
<proteinExistence type="inferred from homology"/>
<evidence type="ECO:0000256" key="5">
    <source>
        <dbReference type="ARBA" id="ARBA00022833"/>
    </source>
</evidence>
<dbReference type="SUPFAM" id="SSF54197">
    <property type="entry name" value="HIT-like"/>
    <property type="match status" value="2"/>
</dbReference>
<dbReference type="EC" id="2.7.7.12" evidence="8"/>
<dbReference type="KEGG" id="fcz:IMF26_10640"/>
<feature type="binding site" evidence="11">
    <location>
        <position position="201"/>
    </location>
    <ligand>
        <name>Fe cation</name>
        <dbReference type="ChEBI" id="CHEBI:24875"/>
    </ligand>
</feature>
<dbReference type="PANTHER" id="PTHR42763">
    <property type="entry name" value="ADP-GLUCOSE PHOSPHORYLASE"/>
    <property type="match status" value="1"/>
</dbReference>
<feature type="binding site" evidence="11">
    <location>
        <position position="315"/>
    </location>
    <ligand>
        <name>Fe cation</name>
        <dbReference type="ChEBI" id="CHEBI:24875"/>
    </ligand>
</feature>
<feature type="short sequence motif" description="Histidine triad motif" evidence="12">
    <location>
        <begin position="313"/>
        <end position="317"/>
    </location>
</feature>
<organism evidence="15">
    <name type="scientific">Candidatus Fermentithermobacillus carboniphilus</name>
    <dbReference type="NCBI Taxonomy" id="3085328"/>
    <lineage>
        <taxon>Bacteria</taxon>
        <taxon>Bacillati</taxon>
        <taxon>Bacillota</taxon>
        <taxon>Candidatus Fermentithermobacillia</taxon>
        <taxon>Candidatus Fermentithermobacillales</taxon>
        <taxon>Candidatus Fermentithermobacillaceae</taxon>
        <taxon>Candidatus Fermentithermobacillus</taxon>
    </lineage>
</organism>
<comment type="similarity">
    <text evidence="1">Belongs to the galactose-1-phosphate uridylyltransferase type 1 family.</text>
</comment>
<evidence type="ECO:0000256" key="8">
    <source>
        <dbReference type="NCBIfam" id="TIGR00209"/>
    </source>
</evidence>
<protein>
    <recommendedName>
        <fullName evidence="8">Galactose-1-phosphate uridylyltransferase</fullName>
        <ecNumber evidence="8">2.7.7.12</ecNumber>
    </recommendedName>
</protein>
<dbReference type="PROSITE" id="PS51084">
    <property type="entry name" value="HIT_2"/>
    <property type="match status" value="1"/>
</dbReference>
<dbReference type="Pfam" id="PF02744">
    <property type="entry name" value="GalP_UDP_tr_C"/>
    <property type="match status" value="1"/>
</dbReference>
<feature type="binding site" evidence="11">
    <location>
        <position position="299"/>
    </location>
    <ligand>
        <name>Fe cation</name>
        <dbReference type="ChEBI" id="CHEBI:24875"/>
    </ligand>
</feature>
<feature type="active site" description="Tele-UMP-histidine intermediate" evidence="9">
    <location>
        <position position="185"/>
    </location>
</feature>
<keyword evidence="5 10" id="KW-0862">Zinc</keyword>
<dbReference type="InterPro" id="IPR036265">
    <property type="entry name" value="HIT-like_sf"/>
</dbReference>
<dbReference type="NCBIfam" id="TIGR00209">
    <property type="entry name" value="galT_1"/>
    <property type="match status" value="1"/>
</dbReference>
<dbReference type="PANTHER" id="PTHR42763:SF2">
    <property type="entry name" value="ADP-GLUCOSE PHOSPHORYLASE"/>
    <property type="match status" value="1"/>
</dbReference>
<feature type="binding site" evidence="11">
    <location>
        <position position="317"/>
    </location>
    <ligand>
        <name>Fe cation</name>
        <dbReference type="ChEBI" id="CHEBI:24875"/>
    </ligand>
</feature>
<evidence type="ECO:0000256" key="11">
    <source>
        <dbReference type="PIRSR" id="PIRSR000808-4"/>
    </source>
</evidence>
<dbReference type="InterPro" id="IPR005849">
    <property type="entry name" value="GalP_Utransf_N"/>
</dbReference>
<dbReference type="GO" id="GO:0008108">
    <property type="term" value="F:UDP-glucose:hexose-1-phosphate uridylyltransferase activity"/>
    <property type="evidence" value="ECO:0007669"/>
    <property type="project" value="UniProtKB-UniRule"/>
</dbReference>
<dbReference type="InterPro" id="IPR011146">
    <property type="entry name" value="HIT-like"/>
</dbReference>
<evidence type="ECO:0000256" key="10">
    <source>
        <dbReference type="PIRSR" id="PIRSR000808-3"/>
    </source>
</evidence>
<evidence type="ECO:0000256" key="4">
    <source>
        <dbReference type="ARBA" id="ARBA00022723"/>
    </source>
</evidence>
<evidence type="ECO:0000256" key="9">
    <source>
        <dbReference type="PIRSR" id="PIRSR000808-1"/>
    </source>
</evidence>
<dbReference type="GO" id="GO:0008270">
    <property type="term" value="F:zinc ion binding"/>
    <property type="evidence" value="ECO:0007669"/>
    <property type="project" value="InterPro"/>
</dbReference>
<feature type="binding site" evidence="10">
    <location>
        <position position="132"/>
    </location>
    <ligand>
        <name>Zn(2+)</name>
        <dbReference type="ChEBI" id="CHEBI:29105"/>
    </ligand>
</feature>
<evidence type="ECO:0000259" key="14">
    <source>
        <dbReference type="PROSITE" id="PS51084"/>
    </source>
</evidence>
<feature type="binding site" evidence="10">
    <location>
        <position position="47"/>
    </location>
    <ligand>
        <name>Zn(2+)</name>
        <dbReference type="ChEBI" id="CHEBI:29105"/>
    </ligand>
</feature>
<comment type="cofactor">
    <cofactor evidence="10">
        <name>Zn(2+)</name>
        <dbReference type="ChEBI" id="CHEBI:29105"/>
    </cofactor>
    <text evidence="10">Binds 1 zinc ion per subunit.</text>
</comment>
<dbReference type="InterPro" id="IPR005850">
    <property type="entry name" value="GalP_Utransf_C"/>
</dbReference>
<reference evidence="15" key="2">
    <citation type="journal article" date="2023" name="Biology">
        <title>Prokaryotic Life Associated with Coal-Fire Gas Vents Revealed by Metagenomics.</title>
        <authorList>
            <person name="Kadnikov V.V."/>
            <person name="Mardanov A.V."/>
            <person name="Beletsky A.V."/>
            <person name="Karnachuk O.V."/>
            <person name="Ravin N.V."/>
        </authorList>
    </citation>
    <scope>NUCLEOTIDE SEQUENCE</scope>
    <source>
        <strain evidence="15">Bu02</strain>
    </source>
</reference>
<dbReference type="AlphaFoldDB" id="A0AAT9LE87"/>